<feature type="domain" description="TIR" evidence="1">
    <location>
        <begin position="6"/>
        <end position="132"/>
    </location>
</feature>
<proteinExistence type="predicted"/>
<comment type="caution">
    <text evidence="2">The sequence shown here is derived from an EMBL/GenBank/DDBJ whole genome shotgun (WGS) entry which is preliminary data.</text>
</comment>
<keyword evidence="3" id="KW-1185">Reference proteome</keyword>
<reference evidence="3" key="1">
    <citation type="submission" date="2016-07" db="EMBL/GenBank/DDBJ databases">
        <title>Sequence Frankia sp. strain CcI1.17.</title>
        <authorList>
            <person name="Ghodhbane-Gtari F."/>
            <person name="Swanson E."/>
            <person name="Gueddou A."/>
            <person name="Morris K."/>
            <person name="Hezbri K."/>
            <person name="Ktari A."/>
            <person name="Nouioui I."/>
            <person name="Abebe-Akele F."/>
            <person name="Simpson S."/>
            <person name="Thomas K."/>
            <person name="Gtari M."/>
            <person name="Tisa L.S."/>
            <person name="Hurst S."/>
        </authorList>
    </citation>
    <scope>NUCLEOTIDE SEQUENCE [LARGE SCALE GENOMIC DNA]</scope>
    <source>
        <strain evidence="3">Cc1.17</strain>
    </source>
</reference>
<sequence length="163" mass="17702">MTQGETGPFVFVSYTAQDEAWATWIASVLEGAGLAARVQVWDSLPGRNFVEWMTTQLAGAQWTVAVYSRAYFDSYWCTTEWTAALARRTLLPVRIEPVDPPAALRTLTWVDLFDLDEEQAREQLLYTVGAQVLPRLAAFPGAAPATAAAPPTFPGPKAGGPVA</sequence>
<dbReference type="InterPro" id="IPR035897">
    <property type="entry name" value="Toll_tir_struct_dom_sf"/>
</dbReference>
<dbReference type="Pfam" id="PF13676">
    <property type="entry name" value="TIR_2"/>
    <property type="match status" value="1"/>
</dbReference>
<protein>
    <recommendedName>
        <fullName evidence="1">TIR domain-containing protein</fullName>
    </recommendedName>
</protein>
<accession>A0A1S1QTQ1</accession>
<dbReference type="Gene3D" id="3.40.50.10140">
    <property type="entry name" value="Toll/interleukin-1 receptor homology (TIR) domain"/>
    <property type="match status" value="1"/>
</dbReference>
<evidence type="ECO:0000313" key="2">
    <source>
        <dbReference type="EMBL" id="OHV35784.1"/>
    </source>
</evidence>
<evidence type="ECO:0000259" key="1">
    <source>
        <dbReference type="PROSITE" id="PS50104"/>
    </source>
</evidence>
<dbReference type="SUPFAM" id="SSF52200">
    <property type="entry name" value="Toll/Interleukin receptor TIR domain"/>
    <property type="match status" value="1"/>
</dbReference>
<gene>
    <name evidence="2" type="ORF">CC117_19265</name>
</gene>
<dbReference type="GO" id="GO:0007165">
    <property type="term" value="P:signal transduction"/>
    <property type="evidence" value="ECO:0007669"/>
    <property type="project" value="InterPro"/>
</dbReference>
<dbReference type="PROSITE" id="PS50104">
    <property type="entry name" value="TIR"/>
    <property type="match status" value="1"/>
</dbReference>
<dbReference type="SMART" id="SM00255">
    <property type="entry name" value="TIR"/>
    <property type="match status" value="1"/>
</dbReference>
<dbReference type="AlphaFoldDB" id="A0A1S1QTQ1"/>
<dbReference type="Proteomes" id="UP000179627">
    <property type="component" value="Unassembled WGS sequence"/>
</dbReference>
<dbReference type="EMBL" id="MBLM01000120">
    <property type="protein sequence ID" value="OHV35784.1"/>
    <property type="molecule type" value="Genomic_DNA"/>
</dbReference>
<dbReference type="InterPro" id="IPR000157">
    <property type="entry name" value="TIR_dom"/>
</dbReference>
<name>A0A1S1QTQ1_9ACTN</name>
<organism evidence="2 3">
    <name type="scientific">Parafrankia colletiae</name>
    <dbReference type="NCBI Taxonomy" id="573497"/>
    <lineage>
        <taxon>Bacteria</taxon>
        <taxon>Bacillati</taxon>
        <taxon>Actinomycetota</taxon>
        <taxon>Actinomycetes</taxon>
        <taxon>Frankiales</taxon>
        <taxon>Frankiaceae</taxon>
        <taxon>Parafrankia</taxon>
    </lineage>
</organism>
<dbReference type="RefSeq" id="WP_071085460.1">
    <property type="nucleotide sequence ID" value="NZ_MBLM01000120.1"/>
</dbReference>
<evidence type="ECO:0000313" key="3">
    <source>
        <dbReference type="Proteomes" id="UP000179627"/>
    </source>
</evidence>